<dbReference type="InParanoid" id="D6Z730"/>
<evidence type="ECO:0000259" key="7">
    <source>
        <dbReference type="Pfam" id="PF22692"/>
    </source>
</evidence>
<evidence type="ECO:0000256" key="1">
    <source>
        <dbReference type="ARBA" id="ARBA00004117"/>
    </source>
</evidence>
<dbReference type="InterPro" id="IPR010930">
    <property type="entry name" value="Flg_bb/hook_C_dom"/>
</dbReference>
<evidence type="ECO:0000259" key="6">
    <source>
        <dbReference type="Pfam" id="PF06429"/>
    </source>
</evidence>
<keyword evidence="9" id="KW-1185">Reference proteome</keyword>
<dbReference type="GO" id="GO:0071978">
    <property type="term" value="P:bacterial-type flagellum-dependent swarming motility"/>
    <property type="evidence" value="ECO:0007669"/>
    <property type="project" value="TreeGrafter"/>
</dbReference>
<sequence>MYIHNRLGMIEGVETMLAQERRLDQVANNLANVDTAGYKKDAVSFWEMLYQANAERQRVGKALRVHTDHQQGHVDPTGNPLDLAIQGEGFFRIQTDQGIRYTRAGSFQLDPMGQLRTPEGGLVLGDGGPIVVDGNNFAVERDGRVMVDGVQVNQLEVVGVNDLTNLIKEGRNLFRLAAEGEEMPLEAMNFQVRQGFLEKSNVNSVEEMTTMIDLQRSYEAQQKMIQAIDDMDEQAISRVGRFNR</sequence>
<dbReference type="Pfam" id="PF22692">
    <property type="entry name" value="LlgE_F_G_D1"/>
    <property type="match status" value="1"/>
</dbReference>
<evidence type="ECO:0000256" key="4">
    <source>
        <dbReference type="RuleBase" id="RU362116"/>
    </source>
</evidence>
<dbReference type="NCBIfam" id="TIGR02490">
    <property type="entry name" value="flgF"/>
    <property type="match status" value="1"/>
</dbReference>
<dbReference type="InterPro" id="IPR001444">
    <property type="entry name" value="Flag_bb_rod_N"/>
</dbReference>
<dbReference type="EMBL" id="CP001940">
    <property type="protein sequence ID" value="ADH87017.1"/>
    <property type="molecule type" value="Genomic_DNA"/>
</dbReference>
<feature type="domain" description="Flagellar basal body rod protein N-terminal" evidence="5">
    <location>
        <begin position="12"/>
        <end position="39"/>
    </location>
</feature>
<protein>
    <submittedName>
        <fullName evidence="8">Flagellar basal-body rod protein FlgF</fullName>
    </submittedName>
</protein>
<dbReference type="InterPro" id="IPR012836">
    <property type="entry name" value="FlgF"/>
</dbReference>
<dbReference type="InterPro" id="IPR020013">
    <property type="entry name" value="Flagellar_FlgE/F/G"/>
</dbReference>
<dbReference type="InterPro" id="IPR053967">
    <property type="entry name" value="LlgE_F_G-like_D1"/>
</dbReference>
<dbReference type="SUPFAM" id="SSF117143">
    <property type="entry name" value="Flagellar hook protein flgE"/>
    <property type="match status" value="1"/>
</dbReference>
<dbReference type="Pfam" id="PF06429">
    <property type="entry name" value="Flg_bbr_C"/>
    <property type="match status" value="1"/>
</dbReference>
<feature type="domain" description="Flagellar hook protein FlgE/F/G-like D1" evidence="7">
    <location>
        <begin position="84"/>
        <end position="147"/>
    </location>
</feature>
<evidence type="ECO:0000259" key="5">
    <source>
        <dbReference type="Pfam" id="PF00460"/>
    </source>
</evidence>
<dbReference type="RefSeq" id="WP_013164531.1">
    <property type="nucleotide sequence ID" value="NC_014216.1"/>
</dbReference>
<feature type="domain" description="Flagellar basal-body/hook protein C-terminal" evidence="6">
    <location>
        <begin position="193"/>
        <end position="237"/>
    </location>
</feature>
<dbReference type="OrthoDB" id="9804559at2"/>
<dbReference type="HOGENOM" id="CLU_013687_0_0_7"/>
<proteinExistence type="inferred from homology"/>
<comment type="similarity">
    <text evidence="2 4">Belongs to the flagella basal body rod proteins family.</text>
</comment>
<accession>D6Z730</accession>
<reference evidence="9" key="1">
    <citation type="submission" date="2010-02" db="EMBL/GenBank/DDBJ databases">
        <title>Complete sequence of Desulfurivibrio alkaliphilus AHT2.</title>
        <authorList>
            <consortium name="US DOE Joint Genome Institute"/>
            <person name="Pitluck S."/>
            <person name="Chertkov O."/>
            <person name="Detter J.C."/>
            <person name="Han C."/>
            <person name="Tapia R."/>
            <person name="Larimer F."/>
            <person name="Land M."/>
            <person name="Hauser L."/>
            <person name="Kyrpides N."/>
            <person name="Mikhailova N."/>
            <person name="Sorokin D.Y."/>
            <person name="Muyzer G."/>
            <person name="Woyke T."/>
        </authorList>
    </citation>
    <scope>NUCLEOTIDE SEQUENCE [LARGE SCALE GENOMIC DNA]</scope>
    <source>
        <strain evidence="9">DSM 19089 / UNIQEM U267 / AHT2</strain>
    </source>
</reference>
<evidence type="ECO:0000313" key="9">
    <source>
        <dbReference type="Proteomes" id="UP000001508"/>
    </source>
</evidence>
<keyword evidence="3 4" id="KW-0975">Bacterial flagellum</keyword>
<evidence type="ECO:0000256" key="3">
    <source>
        <dbReference type="ARBA" id="ARBA00023143"/>
    </source>
</evidence>
<dbReference type="KEGG" id="dak:DaAHT2_2352"/>
<dbReference type="AlphaFoldDB" id="D6Z730"/>
<evidence type="ECO:0000256" key="2">
    <source>
        <dbReference type="ARBA" id="ARBA00009677"/>
    </source>
</evidence>
<dbReference type="eggNOG" id="COG4786">
    <property type="taxonomic scope" value="Bacteria"/>
</dbReference>
<keyword evidence="8" id="KW-0966">Cell projection</keyword>
<dbReference type="NCBIfam" id="TIGR03506">
    <property type="entry name" value="FlgEFG_subfam"/>
    <property type="match status" value="1"/>
</dbReference>
<gene>
    <name evidence="8" type="ordered locus">DaAHT2_2352</name>
</gene>
<keyword evidence="8" id="KW-0969">Cilium</keyword>
<dbReference type="Pfam" id="PF00460">
    <property type="entry name" value="Flg_bb_rod"/>
    <property type="match status" value="1"/>
</dbReference>
<evidence type="ECO:0000313" key="8">
    <source>
        <dbReference type="EMBL" id="ADH87017.1"/>
    </source>
</evidence>
<dbReference type="STRING" id="589865.DaAHT2_2352"/>
<keyword evidence="8" id="KW-0282">Flagellum</keyword>
<dbReference type="GO" id="GO:0030694">
    <property type="term" value="C:bacterial-type flagellum basal body, rod"/>
    <property type="evidence" value="ECO:0007669"/>
    <property type="project" value="InterPro"/>
</dbReference>
<name>D6Z730_DESAT</name>
<dbReference type="InterPro" id="IPR037925">
    <property type="entry name" value="FlgE/F/G-like"/>
</dbReference>
<organism evidence="8 9">
    <name type="scientific">Desulfurivibrio alkaliphilus (strain DSM 19089 / UNIQEM U267 / AHT2)</name>
    <dbReference type="NCBI Taxonomy" id="589865"/>
    <lineage>
        <taxon>Bacteria</taxon>
        <taxon>Pseudomonadati</taxon>
        <taxon>Thermodesulfobacteriota</taxon>
        <taxon>Desulfobulbia</taxon>
        <taxon>Desulfobulbales</taxon>
        <taxon>Desulfobulbaceae</taxon>
        <taxon>Desulfurivibrio</taxon>
    </lineage>
</organism>
<dbReference type="PANTHER" id="PTHR30435:SF19">
    <property type="entry name" value="FLAGELLAR BASAL-BODY ROD PROTEIN FLGG"/>
    <property type="match status" value="1"/>
</dbReference>
<dbReference type="Proteomes" id="UP000001508">
    <property type="component" value="Chromosome"/>
</dbReference>
<dbReference type="PANTHER" id="PTHR30435">
    <property type="entry name" value="FLAGELLAR PROTEIN"/>
    <property type="match status" value="1"/>
</dbReference>
<comment type="subcellular location">
    <subcellularLocation>
        <location evidence="1 4">Bacterial flagellum basal body</location>
    </subcellularLocation>
</comment>